<dbReference type="OrthoDB" id="7057642at2"/>
<gene>
    <name evidence="1" type="ORF">FXN63_20580</name>
</gene>
<reference evidence="1 2" key="1">
    <citation type="submission" date="2019-08" db="EMBL/GenBank/DDBJ databases">
        <title>Amphibian skin-associated Pigmentiphaga: genome sequence and occurrence across geography and hosts.</title>
        <authorList>
            <person name="Bletz M.C."/>
            <person name="Bunk B."/>
            <person name="Sproeer C."/>
            <person name="Biwer P."/>
            <person name="Reiter S."/>
            <person name="Rabemananjara F.C.E."/>
            <person name="Schulz S."/>
            <person name="Overmann J."/>
            <person name="Vences M."/>
        </authorList>
    </citation>
    <scope>NUCLEOTIDE SEQUENCE [LARGE SCALE GENOMIC DNA]</scope>
    <source>
        <strain evidence="1 2">Mada1488</strain>
    </source>
</reference>
<dbReference type="Proteomes" id="UP000325161">
    <property type="component" value="Chromosome"/>
</dbReference>
<dbReference type="Pfam" id="PF11161">
    <property type="entry name" value="DUF2944"/>
    <property type="match status" value="1"/>
</dbReference>
<dbReference type="InterPro" id="IPR021332">
    <property type="entry name" value="DUF2944"/>
</dbReference>
<dbReference type="KEGG" id="pacr:FXN63_20580"/>
<keyword evidence="2" id="KW-1185">Reference proteome</keyword>
<dbReference type="RefSeq" id="WP_148817029.1">
    <property type="nucleotide sequence ID" value="NZ_CP043046.1"/>
</dbReference>
<proteinExistence type="predicted"/>
<dbReference type="EMBL" id="CP043046">
    <property type="protein sequence ID" value="QEI07966.1"/>
    <property type="molecule type" value="Genomic_DNA"/>
</dbReference>
<sequence>MDEDVLAAMKRWPDVPSVCGWLSLDPRGNWRLHPQGDAAAGGLGEPITNPRILDFFARNYAFEEDGRWYVQNGPQRVYVRIDVAPLVLRTGDDSITLFAHTGQPVGRVDSWWLDDTGRLLASTDLGPGVVIDRDLSKVLDGLQDEKGEAAARPLADGETPAQLKYEPLPQSLAPFHEVSSEELPARLGFVAVP</sequence>
<dbReference type="AlphaFoldDB" id="A0A5C0B1Y4"/>
<organism evidence="1 2">
    <name type="scientific">Pigmentiphaga aceris</name>
    <dbReference type="NCBI Taxonomy" id="1940612"/>
    <lineage>
        <taxon>Bacteria</taxon>
        <taxon>Pseudomonadati</taxon>
        <taxon>Pseudomonadota</taxon>
        <taxon>Betaproteobacteria</taxon>
        <taxon>Burkholderiales</taxon>
        <taxon>Alcaligenaceae</taxon>
        <taxon>Pigmentiphaga</taxon>
    </lineage>
</organism>
<evidence type="ECO:0000313" key="2">
    <source>
        <dbReference type="Proteomes" id="UP000325161"/>
    </source>
</evidence>
<name>A0A5C0B1Y4_9BURK</name>
<evidence type="ECO:0000313" key="1">
    <source>
        <dbReference type="EMBL" id="QEI07966.1"/>
    </source>
</evidence>
<protein>
    <submittedName>
        <fullName evidence="1">DUF2946 family protein</fullName>
    </submittedName>
</protein>
<accession>A0A5C0B1Y4</accession>